<comment type="pathway">
    <text evidence="9">Protein modification; lipoprotein biosynthesis (N-acyl transfer).</text>
</comment>
<dbReference type="EC" id="2.3.1.269" evidence="9"/>
<keyword evidence="6 9" id="KW-1133">Transmembrane helix</keyword>
<evidence type="ECO:0000256" key="2">
    <source>
        <dbReference type="ARBA" id="ARBA00010065"/>
    </source>
</evidence>
<dbReference type="HAMAP" id="MF_01148">
    <property type="entry name" value="Lnt"/>
    <property type="match status" value="1"/>
</dbReference>
<feature type="transmembrane region" description="Helical" evidence="9">
    <location>
        <begin position="82"/>
        <end position="106"/>
    </location>
</feature>
<evidence type="ECO:0000256" key="4">
    <source>
        <dbReference type="ARBA" id="ARBA00022679"/>
    </source>
</evidence>
<comment type="caution">
    <text evidence="9">Lacks conserved residue(s) required for the propagation of feature annotation.</text>
</comment>
<protein>
    <recommendedName>
        <fullName evidence="9">Apolipoprotein N-acyltransferase</fullName>
        <shortName evidence="9">ALP N-acyltransferase</shortName>
        <ecNumber evidence="9">2.3.1.269</ecNumber>
    </recommendedName>
</protein>
<dbReference type="GO" id="GO:0042158">
    <property type="term" value="P:lipoprotein biosynthetic process"/>
    <property type="evidence" value="ECO:0007669"/>
    <property type="project" value="UniProtKB-UniRule"/>
</dbReference>
<reference evidence="12" key="1">
    <citation type="submission" date="2018-09" db="EMBL/GenBank/DDBJ databases">
        <title>Nocardia yunnanensis sp. nov., an actinomycete isolated from a soil sample.</title>
        <authorList>
            <person name="Zhang J."/>
        </authorList>
    </citation>
    <scope>NUCLEOTIDE SEQUENCE [LARGE SCALE GENOMIC DNA]</scope>
    <source>
        <strain evidence="12">21-3</strain>
    </source>
</reference>
<evidence type="ECO:0000256" key="6">
    <source>
        <dbReference type="ARBA" id="ARBA00022989"/>
    </source>
</evidence>
<dbReference type="InterPro" id="IPR003010">
    <property type="entry name" value="C-N_Hydrolase"/>
</dbReference>
<evidence type="ECO:0000256" key="3">
    <source>
        <dbReference type="ARBA" id="ARBA00022475"/>
    </source>
</evidence>
<dbReference type="SUPFAM" id="SSF56317">
    <property type="entry name" value="Carbon-nitrogen hydrolase"/>
    <property type="match status" value="1"/>
</dbReference>
<keyword evidence="3 9" id="KW-1003">Cell membrane</keyword>
<dbReference type="Pfam" id="PF00795">
    <property type="entry name" value="CN_hydrolase"/>
    <property type="match status" value="1"/>
</dbReference>
<dbReference type="Pfam" id="PF20154">
    <property type="entry name" value="LNT_N"/>
    <property type="match status" value="1"/>
</dbReference>
<accession>A0A5P6N831</accession>
<dbReference type="RefSeq" id="WP_151884804.1">
    <property type="nucleotide sequence ID" value="NZ_CP032228.1"/>
</dbReference>
<dbReference type="UniPathway" id="UPA00666"/>
<evidence type="ECO:0000256" key="7">
    <source>
        <dbReference type="ARBA" id="ARBA00023136"/>
    </source>
</evidence>
<evidence type="ECO:0000256" key="5">
    <source>
        <dbReference type="ARBA" id="ARBA00022692"/>
    </source>
</evidence>
<dbReference type="AlphaFoldDB" id="A0A5P6N831"/>
<keyword evidence="7 9" id="KW-0472">Membrane</keyword>
<evidence type="ECO:0000313" key="12">
    <source>
        <dbReference type="Proteomes" id="UP000325385"/>
    </source>
</evidence>
<dbReference type="Gene3D" id="3.60.110.10">
    <property type="entry name" value="Carbon-nitrogen hydrolase"/>
    <property type="match status" value="1"/>
</dbReference>
<comment type="subcellular location">
    <subcellularLocation>
        <location evidence="1 9">Cell membrane</location>
        <topology evidence="1 9">Multi-pass membrane protein</topology>
    </subcellularLocation>
</comment>
<dbReference type="InterPro" id="IPR036526">
    <property type="entry name" value="C-N_Hydrolase_sf"/>
</dbReference>
<dbReference type="InterPro" id="IPR045378">
    <property type="entry name" value="LNT_N"/>
</dbReference>
<feature type="transmembrane region" description="Helical" evidence="9">
    <location>
        <begin position="51"/>
        <end position="70"/>
    </location>
</feature>
<sequence length="505" mass="54039">MFRRISRLLIAAILGTVAAQGFAPANAPVLSLAALGGLFYLIRHDRAAPIFWIVTAYAGAMWIAALRWLPRAFVMMDPPAVTAGWLALVALSAILSLFWSVPFALARRYANRNHGTQLLATSSLLVLGEWARSTTIIGFAWNPLGAIWLEVPAIVRSASVIGITGLSFATVLAAGLVLQIARHPRRVGASLGFIGALAILLGRSSVAPPDTAQQVALIQGNIPQRVKWDENRLDEQVDIYLGLTAGISSTAPGVRIFWPEAAIPYVLEDRKALLDEIGKTLRTGDMLFVGALGRDADGHYANSVYLIDASGRVRNRYDKRILVPFGEYVPFESLLEALRLARYAPGRDALAPGAAIPAIPLAGGEAGVAICFEATFPGFGSGFTARPDYIVNPTNDAWFGPTGAPQHLAQARIRALESGLPVLRATQTGISAIIRSDGSIAGHLESGVRGVLVGRLPAAAQATVFSKFGAGYVLVFLVGSFGPILASRRRNAVRQARWNSRRKRE</sequence>
<feature type="transmembrane region" description="Helical" evidence="9">
    <location>
        <begin position="29"/>
        <end position="44"/>
    </location>
</feature>
<comment type="function">
    <text evidence="9">Catalyzes the phospholipid dependent N-acylation of the N-terminal cysteine of apolipoprotein, the last step in lipoprotein maturation.</text>
</comment>
<dbReference type="PANTHER" id="PTHR38686">
    <property type="entry name" value="APOLIPOPROTEIN N-ACYLTRANSFERASE"/>
    <property type="match status" value="1"/>
</dbReference>
<dbReference type="PANTHER" id="PTHR38686:SF1">
    <property type="entry name" value="APOLIPOPROTEIN N-ACYLTRANSFERASE"/>
    <property type="match status" value="1"/>
</dbReference>
<proteinExistence type="inferred from homology"/>
<dbReference type="InterPro" id="IPR004563">
    <property type="entry name" value="Apolipo_AcylTrfase"/>
</dbReference>
<dbReference type="Proteomes" id="UP000325385">
    <property type="component" value="Chromosome"/>
</dbReference>
<feature type="transmembrane region" description="Helical" evidence="9">
    <location>
        <begin position="469"/>
        <end position="487"/>
    </location>
</feature>
<gene>
    <name evidence="9 11" type="primary">lnt</name>
    <name evidence="11" type="ORF">D0Y83_01440</name>
</gene>
<comment type="catalytic activity">
    <reaction evidence="9">
        <text>N-terminal S-1,2-diacyl-sn-glyceryl-L-cysteinyl-[lipoprotein] + a glycerophospholipid = N-acyl-S-1,2-diacyl-sn-glyceryl-L-cysteinyl-[lipoprotein] + a 2-acyl-sn-glycero-3-phospholipid + H(+)</text>
        <dbReference type="Rhea" id="RHEA:48228"/>
        <dbReference type="Rhea" id="RHEA-COMP:14681"/>
        <dbReference type="Rhea" id="RHEA-COMP:14684"/>
        <dbReference type="ChEBI" id="CHEBI:15378"/>
        <dbReference type="ChEBI" id="CHEBI:136912"/>
        <dbReference type="ChEBI" id="CHEBI:140656"/>
        <dbReference type="ChEBI" id="CHEBI:140657"/>
        <dbReference type="ChEBI" id="CHEBI:140660"/>
        <dbReference type="EC" id="2.3.1.269"/>
    </reaction>
</comment>
<keyword evidence="4 9" id="KW-0808">Transferase</keyword>
<dbReference type="NCBIfam" id="TIGR00546">
    <property type="entry name" value="lnt"/>
    <property type="match status" value="1"/>
</dbReference>
<keyword evidence="5 9" id="KW-0812">Transmembrane</keyword>
<evidence type="ECO:0000313" key="11">
    <source>
        <dbReference type="EMBL" id="QFI62090.1"/>
    </source>
</evidence>
<evidence type="ECO:0000256" key="9">
    <source>
        <dbReference type="HAMAP-Rule" id="MF_01148"/>
    </source>
</evidence>
<dbReference type="CDD" id="cd07571">
    <property type="entry name" value="ALP_N-acyl_transferase"/>
    <property type="match status" value="1"/>
</dbReference>
<keyword evidence="8 9" id="KW-0012">Acyltransferase</keyword>
<evidence type="ECO:0000259" key="10">
    <source>
        <dbReference type="PROSITE" id="PS50263"/>
    </source>
</evidence>
<name>A0A5P6N831_9SPHN</name>
<dbReference type="GO" id="GO:0016410">
    <property type="term" value="F:N-acyltransferase activity"/>
    <property type="evidence" value="ECO:0007669"/>
    <property type="project" value="UniProtKB-UniRule"/>
</dbReference>
<feature type="domain" description="CN hydrolase" evidence="10">
    <location>
        <begin position="218"/>
        <end position="458"/>
    </location>
</feature>
<organism evidence="11 12">
    <name type="scientific">Qipengyuania flava</name>
    <dbReference type="NCBI Taxonomy" id="192812"/>
    <lineage>
        <taxon>Bacteria</taxon>
        <taxon>Pseudomonadati</taxon>
        <taxon>Pseudomonadota</taxon>
        <taxon>Alphaproteobacteria</taxon>
        <taxon>Sphingomonadales</taxon>
        <taxon>Erythrobacteraceae</taxon>
        <taxon>Qipengyuania</taxon>
    </lineage>
</organism>
<comment type="similarity">
    <text evidence="2 9">Belongs to the CN hydrolase family. Apolipoprotein N-acyltransferase subfamily.</text>
</comment>
<dbReference type="GO" id="GO:0005886">
    <property type="term" value="C:plasma membrane"/>
    <property type="evidence" value="ECO:0007669"/>
    <property type="project" value="UniProtKB-SubCell"/>
</dbReference>
<keyword evidence="11" id="KW-0449">Lipoprotein</keyword>
<dbReference type="EMBL" id="CP032228">
    <property type="protein sequence ID" value="QFI62090.1"/>
    <property type="molecule type" value="Genomic_DNA"/>
</dbReference>
<feature type="transmembrane region" description="Helical" evidence="9">
    <location>
        <begin position="153"/>
        <end position="178"/>
    </location>
</feature>
<evidence type="ECO:0000256" key="8">
    <source>
        <dbReference type="ARBA" id="ARBA00023315"/>
    </source>
</evidence>
<dbReference type="PROSITE" id="PS50263">
    <property type="entry name" value="CN_HYDROLASE"/>
    <property type="match status" value="1"/>
</dbReference>
<dbReference type="GeneID" id="69695945"/>
<evidence type="ECO:0000256" key="1">
    <source>
        <dbReference type="ARBA" id="ARBA00004651"/>
    </source>
</evidence>